<protein>
    <submittedName>
        <fullName evidence="2">Uncharacterized protein</fullName>
    </submittedName>
</protein>
<dbReference type="AlphaFoldDB" id="A0A9P6M2X3"/>
<proteinExistence type="predicted"/>
<feature type="signal peptide" evidence="1">
    <location>
        <begin position="1"/>
        <end position="21"/>
    </location>
</feature>
<keyword evidence="3" id="KW-1185">Reference proteome</keyword>
<keyword evidence="1" id="KW-0732">Signal</keyword>
<gene>
    <name evidence="2" type="ORF">BGZ65_003674</name>
</gene>
<comment type="caution">
    <text evidence="2">The sequence shown here is derived from an EMBL/GenBank/DDBJ whole genome shotgun (WGS) entry which is preliminary data.</text>
</comment>
<organism evidence="2 3">
    <name type="scientific">Modicella reniformis</name>
    <dbReference type="NCBI Taxonomy" id="1440133"/>
    <lineage>
        <taxon>Eukaryota</taxon>
        <taxon>Fungi</taxon>
        <taxon>Fungi incertae sedis</taxon>
        <taxon>Mucoromycota</taxon>
        <taxon>Mortierellomycotina</taxon>
        <taxon>Mortierellomycetes</taxon>
        <taxon>Mortierellales</taxon>
        <taxon>Mortierellaceae</taxon>
        <taxon>Modicella</taxon>
    </lineage>
</organism>
<evidence type="ECO:0000256" key="1">
    <source>
        <dbReference type="SAM" id="SignalP"/>
    </source>
</evidence>
<feature type="chain" id="PRO_5040304464" evidence="1">
    <location>
        <begin position="22"/>
        <end position="381"/>
    </location>
</feature>
<evidence type="ECO:0000313" key="2">
    <source>
        <dbReference type="EMBL" id="KAF9963398.1"/>
    </source>
</evidence>
<dbReference type="EMBL" id="JAAAHW010006294">
    <property type="protein sequence ID" value="KAF9963398.1"/>
    <property type="molecule type" value="Genomic_DNA"/>
</dbReference>
<accession>A0A9P6M2X3</accession>
<dbReference type="OrthoDB" id="2407723at2759"/>
<evidence type="ECO:0000313" key="3">
    <source>
        <dbReference type="Proteomes" id="UP000749646"/>
    </source>
</evidence>
<sequence length="381" mass="43240">MRFDIILALISVIPQSLLVMGAPTNNVDHVSKRNNTILLPPKKRLNLDAYHQAVMNANNLAEHDLNLRLNIQLMSAKNVVTMIHCVGTAADPTRVMVFPDAHHCDQAGWTHYYSFITYVFYNKVSPTPWCIGDAYNPHRAMLLHETNCDKYGWSHITSGFATPEPKGINSFISKSTDNRMFMNPFNQYNSGGFKHDTVVNHQAILIRPTQSMVDYITEHCKNHPTLYKRPSGSHTFSREVLWYGQLMVEALEELNLGNTSSEYYRIRDEAVFNKRVDSAGLKHLHNRVKIEVGGKKKGSDGLFRHQVTMQHITPEGQTQYMGAITVPSQQRVGYQNVRSAFSEALRDHTTVILQLSDDDIWLIAPLYSHGSLPNVYMGWAV</sequence>
<name>A0A9P6M2X3_9FUNG</name>
<reference evidence="2" key="1">
    <citation type="journal article" date="2020" name="Fungal Divers.">
        <title>Resolving the Mortierellaceae phylogeny through synthesis of multi-gene phylogenetics and phylogenomics.</title>
        <authorList>
            <person name="Vandepol N."/>
            <person name="Liber J."/>
            <person name="Desiro A."/>
            <person name="Na H."/>
            <person name="Kennedy M."/>
            <person name="Barry K."/>
            <person name="Grigoriev I.V."/>
            <person name="Miller A.N."/>
            <person name="O'Donnell K."/>
            <person name="Stajich J.E."/>
            <person name="Bonito G."/>
        </authorList>
    </citation>
    <scope>NUCLEOTIDE SEQUENCE</scope>
    <source>
        <strain evidence="2">MES-2147</strain>
    </source>
</reference>
<dbReference type="Proteomes" id="UP000749646">
    <property type="component" value="Unassembled WGS sequence"/>
</dbReference>